<dbReference type="AlphaFoldDB" id="A0AA44QAA8"/>
<evidence type="ECO:0000313" key="2">
    <source>
        <dbReference type="Proteomes" id="UP000226357"/>
    </source>
</evidence>
<feature type="non-terminal residue" evidence="1">
    <location>
        <position position="49"/>
    </location>
</feature>
<gene>
    <name evidence="1" type="ORF">COK38_13185</name>
</gene>
<dbReference type="Proteomes" id="UP000226357">
    <property type="component" value="Unassembled WGS sequence"/>
</dbReference>
<sequence length="49" mass="5654">MPTITAKIQIYVSDNQAESLKITTKAYRKACNWLSKHVFETKNLNQVNL</sequence>
<dbReference type="EMBL" id="NVBO01000103">
    <property type="protein sequence ID" value="PFS00603.1"/>
    <property type="molecule type" value="Genomic_DNA"/>
</dbReference>
<organism evidence="1 2">
    <name type="scientific">Bacillus cereus</name>
    <dbReference type="NCBI Taxonomy" id="1396"/>
    <lineage>
        <taxon>Bacteria</taxon>
        <taxon>Bacillati</taxon>
        <taxon>Bacillota</taxon>
        <taxon>Bacilli</taxon>
        <taxon>Bacillales</taxon>
        <taxon>Bacillaceae</taxon>
        <taxon>Bacillus</taxon>
        <taxon>Bacillus cereus group</taxon>
    </lineage>
</organism>
<evidence type="ECO:0000313" key="1">
    <source>
        <dbReference type="EMBL" id="PFS00603.1"/>
    </source>
</evidence>
<reference evidence="1 2" key="1">
    <citation type="submission" date="2017-09" db="EMBL/GenBank/DDBJ databases">
        <title>Large-scale bioinformatics analysis of Bacillus genomes uncovers conserved roles of natural products in bacterial physiology.</title>
        <authorList>
            <consortium name="Agbiome Team Llc"/>
            <person name="Bleich R.M."/>
            <person name="Grubbs K.J."/>
            <person name="Santa Maria K.C."/>
            <person name="Allen S.E."/>
            <person name="Farag S."/>
            <person name="Shank E.A."/>
            <person name="Bowers A."/>
        </authorList>
    </citation>
    <scope>NUCLEOTIDE SEQUENCE [LARGE SCALE GENOMIC DNA]</scope>
    <source>
        <strain evidence="1 2">AFS067272</strain>
    </source>
</reference>
<accession>A0AA44QAA8</accession>
<proteinExistence type="predicted"/>
<protein>
    <submittedName>
        <fullName evidence="1">Transposase</fullName>
    </submittedName>
</protein>
<name>A0AA44QAA8_BACCE</name>
<comment type="caution">
    <text evidence="1">The sequence shown here is derived from an EMBL/GenBank/DDBJ whole genome shotgun (WGS) entry which is preliminary data.</text>
</comment>